<gene>
    <name evidence="3" type="ORF">QBC35DRAFT_507651</name>
</gene>
<proteinExistence type="predicted"/>
<comment type="caution">
    <text evidence="3">The sequence shown here is derived from an EMBL/GenBank/DDBJ whole genome shotgun (WGS) entry which is preliminary data.</text>
</comment>
<reference evidence="3" key="1">
    <citation type="journal article" date="2023" name="Mol. Phylogenet. Evol.">
        <title>Genome-scale phylogeny and comparative genomics of the fungal order Sordariales.</title>
        <authorList>
            <person name="Hensen N."/>
            <person name="Bonometti L."/>
            <person name="Westerberg I."/>
            <person name="Brannstrom I.O."/>
            <person name="Guillou S."/>
            <person name="Cros-Aarteil S."/>
            <person name="Calhoun S."/>
            <person name="Haridas S."/>
            <person name="Kuo A."/>
            <person name="Mondo S."/>
            <person name="Pangilinan J."/>
            <person name="Riley R."/>
            <person name="LaButti K."/>
            <person name="Andreopoulos B."/>
            <person name="Lipzen A."/>
            <person name="Chen C."/>
            <person name="Yan M."/>
            <person name="Daum C."/>
            <person name="Ng V."/>
            <person name="Clum A."/>
            <person name="Steindorff A."/>
            <person name="Ohm R.A."/>
            <person name="Martin F."/>
            <person name="Silar P."/>
            <person name="Natvig D.O."/>
            <person name="Lalanne C."/>
            <person name="Gautier V."/>
            <person name="Ament-Velasquez S.L."/>
            <person name="Kruys A."/>
            <person name="Hutchinson M.I."/>
            <person name="Powell A.J."/>
            <person name="Barry K."/>
            <person name="Miller A.N."/>
            <person name="Grigoriev I.V."/>
            <person name="Debuchy R."/>
            <person name="Gladieux P."/>
            <person name="Hiltunen Thoren M."/>
            <person name="Johannesson H."/>
        </authorList>
    </citation>
    <scope>NUCLEOTIDE SEQUENCE</scope>
    <source>
        <strain evidence="3">PSN309</strain>
    </source>
</reference>
<dbReference type="EMBL" id="MU864534">
    <property type="protein sequence ID" value="KAK4183629.1"/>
    <property type="molecule type" value="Genomic_DNA"/>
</dbReference>
<feature type="transmembrane region" description="Helical" evidence="2">
    <location>
        <begin position="346"/>
        <end position="365"/>
    </location>
</feature>
<evidence type="ECO:0000313" key="3">
    <source>
        <dbReference type="EMBL" id="KAK4183629.1"/>
    </source>
</evidence>
<organism evidence="3 4">
    <name type="scientific">Podospora australis</name>
    <dbReference type="NCBI Taxonomy" id="1536484"/>
    <lineage>
        <taxon>Eukaryota</taxon>
        <taxon>Fungi</taxon>
        <taxon>Dikarya</taxon>
        <taxon>Ascomycota</taxon>
        <taxon>Pezizomycotina</taxon>
        <taxon>Sordariomycetes</taxon>
        <taxon>Sordariomycetidae</taxon>
        <taxon>Sordariales</taxon>
        <taxon>Podosporaceae</taxon>
        <taxon>Podospora</taxon>
    </lineage>
</organism>
<keyword evidence="2" id="KW-1133">Transmembrane helix</keyword>
<dbReference type="AlphaFoldDB" id="A0AAN6WKQ0"/>
<dbReference type="Proteomes" id="UP001302126">
    <property type="component" value="Unassembled WGS sequence"/>
</dbReference>
<accession>A0AAN6WKQ0</accession>
<feature type="compositionally biased region" description="Basic residues" evidence="1">
    <location>
        <begin position="61"/>
        <end position="74"/>
    </location>
</feature>
<feature type="transmembrane region" description="Helical" evidence="2">
    <location>
        <begin position="371"/>
        <end position="395"/>
    </location>
</feature>
<protein>
    <submittedName>
        <fullName evidence="3">Uncharacterized protein</fullName>
    </submittedName>
</protein>
<keyword evidence="2" id="KW-0472">Membrane</keyword>
<name>A0AAN6WKQ0_9PEZI</name>
<evidence type="ECO:0000313" key="4">
    <source>
        <dbReference type="Proteomes" id="UP001302126"/>
    </source>
</evidence>
<sequence>MVFGIHKSPPDYQLHVWRYTYRGKNTADNEKLASFLATCDLRGWVAHPASASDMRNSEDRHHHRHHHGRRRHRSLPSDGKFVPIHVIFQYQRPKSRIRYWLKGQSAPPKKRPDPEDDDEDPVADLTQFFEEQLPSKLKLFFKSLGGTGEEAHQIVLTLADQDVPDDVKHRNTHVNVLRSLQVQSQLTVERDVFSPGDICELVLPLLQSAAVGASVGTFINQIPVDWTKGASMFNTFQEFRAKFSDQLPDGGISNAGQAKEKTEDITRQWTRAETCMDMMSSIIRHVDDCCLQPCSKGRQSRVAPQQLYETMIGLRNAMVFFSAYEAEMMAVCEAVKDLKTNRGKEYWGTVAAFFAMVVALGLAIPTGGASLAVAAGAAIGTAGAGVIASGGLVIAKEVGINKHKKVVEDFSMTIGELGEALRQANVALTTIFCAEVLQLPIQSRHLISTQRDHILRSLGVDIAQLKSDDYRRELAQDRLKRFSKVYQDFVTKRDEVQKAAGMTSRVAVGVPLPNFKGA</sequence>
<reference evidence="3" key="2">
    <citation type="submission" date="2023-05" db="EMBL/GenBank/DDBJ databases">
        <authorList>
            <consortium name="Lawrence Berkeley National Laboratory"/>
            <person name="Steindorff A."/>
            <person name="Hensen N."/>
            <person name="Bonometti L."/>
            <person name="Westerberg I."/>
            <person name="Brannstrom I.O."/>
            <person name="Guillou S."/>
            <person name="Cros-Aarteil S."/>
            <person name="Calhoun S."/>
            <person name="Haridas S."/>
            <person name="Kuo A."/>
            <person name="Mondo S."/>
            <person name="Pangilinan J."/>
            <person name="Riley R."/>
            <person name="Labutti K."/>
            <person name="Andreopoulos B."/>
            <person name="Lipzen A."/>
            <person name="Chen C."/>
            <person name="Yanf M."/>
            <person name="Daum C."/>
            <person name="Ng V."/>
            <person name="Clum A."/>
            <person name="Ohm R."/>
            <person name="Martin F."/>
            <person name="Silar P."/>
            <person name="Natvig D."/>
            <person name="Lalanne C."/>
            <person name="Gautier V."/>
            <person name="Ament-Velasquez S.L."/>
            <person name="Kruys A."/>
            <person name="Hutchinson M.I."/>
            <person name="Powell A.J."/>
            <person name="Barry K."/>
            <person name="Miller A.N."/>
            <person name="Grigoriev I.V."/>
            <person name="Debuchy R."/>
            <person name="Gladieux P."/>
            <person name="Thoren M.H."/>
            <person name="Johannesson H."/>
        </authorList>
    </citation>
    <scope>NUCLEOTIDE SEQUENCE</scope>
    <source>
        <strain evidence="3">PSN309</strain>
    </source>
</reference>
<evidence type="ECO:0000256" key="1">
    <source>
        <dbReference type="SAM" id="MobiDB-lite"/>
    </source>
</evidence>
<evidence type="ECO:0000256" key="2">
    <source>
        <dbReference type="SAM" id="Phobius"/>
    </source>
</evidence>
<keyword evidence="4" id="KW-1185">Reference proteome</keyword>
<keyword evidence="2" id="KW-0812">Transmembrane</keyword>
<feature type="region of interest" description="Disordered" evidence="1">
    <location>
        <begin position="50"/>
        <end position="77"/>
    </location>
</feature>